<comment type="similarity">
    <text evidence="1">Belongs to the 'phage' integrase family.</text>
</comment>
<feature type="domain" description="Core-binding (CB)" evidence="7">
    <location>
        <begin position="61"/>
        <end position="137"/>
    </location>
</feature>
<dbReference type="InterPro" id="IPR011010">
    <property type="entry name" value="DNA_brk_join_enz"/>
</dbReference>
<proteinExistence type="inferred from homology"/>
<evidence type="ECO:0000256" key="3">
    <source>
        <dbReference type="ARBA" id="ARBA00023125"/>
    </source>
</evidence>
<dbReference type="PANTHER" id="PTHR30349">
    <property type="entry name" value="PHAGE INTEGRASE-RELATED"/>
    <property type="match status" value="1"/>
</dbReference>
<evidence type="ECO:0008006" key="10">
    <source>
        <dbReference type="Google" id="ProtNLM"/>
    </source>
</evidence>
<dbReference type="InterPro" id="IPR010998">
    <property type="entry name" value="Integrase_recombinase_N"/>
</dbReference>
<organism evidence="8 9">
    <name type="scientific">Vibrio algivorus</name>
    <dbReference type="NCBI Taxonomy" id="1667024"/>
    <lineage>
        <taxon>Bacteria</taxon>
        <taxon>Pseudomonadati</taxon>
        <taxon>Pseudomonadota</taxon>
        <taxon>Gammaproteobacteria</taxon>
        <taxon>Vibrionales</taxon>
        <taxon>Vibrionaceae</taxon>
        <taxon>Vibrio</taxon>
    </lineage>
</organism>
<evidence type="ECO:0000256" key="2">
    <source>
        <dbReference type="ARBA" id="ARBA00022908"/>
    </source>
</evidence>
<dbReference type="PROSITE" id="PS51900">
    <property type="entry name" value="CB"/>
    <property type="match status" value="1"/>
</dbReference>
<dbReference type="InterPro" id="IPR002104">
    <property type="entry name" value="Integrase_catalytic"/>
</dbReference>
<feature type="domain" description="Tyr recombinase" evidence="6">
    <location>
        <begin position="158"/>
        <end position="328"/>
    </location>
</feature>
<evidence type="ECO:0000259" key="7">
    <source>
        <dbReference type="PROSITE" id="PS51900"/>
    </source>
</evidence>
<dbReference type="PANTHER" id="PTHR30349:SF41">
    <property type="entry name" value="INTEGRASE_RECOMBINASE PROTEIN MJ0367-RELATED"/>
    <property type="match status" value="1"/>
</dbReference>
<dbReference type="Pfam" id="PF00589">
    <property type="entry name" value="Phage_integrase"/>
    <property type="match status" value="1"/>
</dbReference>
<dbReference type="Gene3D" id="1.10.443.10">
    <property type="entry name" value="Intergrase catalytic core"/>
    <property type="match status" value="1"/>
</dbReference>
<comment type="caution">
    <text evidence="8">The sequence shown here is derived from an EMBL/GenBank/DDBJ whole genome shotgun (WGS) entry which is preliminary data.</text>
</comment>
<name>A0ABQ6EPR6_9VIBR</name>
<dbReference type="EMBL" id="BSPV01000006">
    <property type="protein sequence ID" value="GLT15009.1"/>
    <property type="molecule type" value="Genomic_DNA"/>
</dbReference>
<dbReference type="InterPro" id="IPR044068">
    <property type="entry name" value="CB"/>
</dbReference>
<dbReference type="PROSITE" id="PS51898">
    <property type="entry name" value="TYR_RECOMBINASE"/>
    <property type="match status" value="1"/>
</dbReference>
<protein>
    <recommendedName>
        <fullName evidence="10">Site-specific integrase</fullName>
    </recommendedName>
</protein>
<dbReference type="Proteomes" id="UP001157156">
    <property type="component" value="Unassembled WGS sequence"/>
</dbReference>
<dbReference type="InterPro" id="IPR050090">
    <property type="entry name" value="Tyrosine_recombinase_XerCD"/>
</dbReference>
<keyword evidence="9" id="KW-1185">Reference proteome</keyword>
<accession>A0ABQ6EPR6</accession>
<keyword evidence="2" id="KW-0229">DNA integration</keyword>
<evidence type="ECO:0000259" key="6">
    <source>
        <dbReference type="PROSITE" id="PS51898"/>
    </source>
</evidence>
<dbReference type="Gene3D" id="1.10.150.130">
    <property type="match status" value="1"/>
</dbReference>
<gene>
    <name evidence="8" type="ORF">GCM10007931_19840</name>
</gene>
<dbReference type="InterPro" id="IPR013762">
    <property type="entry name" value="Integrase-like_cat_sf"/>
</dbReference>
<dbReference type="RefSeq" id="WP_089122328.1">
    <property type="nucleotide sequence ID" value="NZ_BSPV01000006.1"/>
</dbReference>
<dbReference type="SUPFAM" id="SSF56349">
    <property type="entry name" value="DNA breaking-rejoining enzymes"/>
    <property type="match status" value="1"/>
</dbReference>
<keyword evidence="3 5" id="KW-0238">DNA-binding</keyword>
<evidence type="ECO:0000256" key="4">
    <source>
        <dbReference type="ARBA" id="ARBA00023172"/>
    </source>
</evidence>
<evidence type="ECO:0000313" key="9">
    <source>
        <dbReference type="Proteomes" id="UP001157156"/>
    </source>
</evidence>
<sequence>MATIQTLSGVRGKTYRVQFMRDGRRVSKCFKRKKDAEKFLAQITLDDSLASSLTNYTLNTLTFQNAVTQYLEQYDGRDPSINQRLGYFINVFEDKPVGKITRSVLKAELDKLTDQGLSPATVNRYKASISSLFTFISNEFDIRHNPAREIQQRKESKGSTRFLSDDEQKRLLIACRSSEWNKLYLLVLMALTTGARRTELLTLTWHDIDLNNRLATLHNTKNGDKRLLPLTMSVVDELRRFKSTGYVFPHNSNLGDYFRNFDCHWSDAKSRAGINNCRFHDLRHTAASTLARNGATLLEIAEVLGHRSLEMTKRYSHLCVGHKSTLIDRVFG</sequence>
<evidence type="ECO:0000313" key="8">
    <source>
        <dbReference type="EMBL" id="GLT15009.1"/>
    </source>
</evidence>
<keyword evidence="4" id="KW-0233">DNA recombination</keyword>
<evidence type="ECO:0000256" key="1">
    <source>
        <dbReference type="ARBA" id="ARBA00008857"/>
    </source>
</evidence>
<evidence type="ECO:0000256" key="5">
    <source>
        <dbReference type="PROSITE-ProRule" id="PRU01248"/>
    </source>
</evidence>
<dbReference type="CDD" id="cd00796">
    <property type="entry name" value="INT_Rci_Hp1_C"/>
    <property type="match status" value="1"/>
</dbReference>
<reference evidence="9" key="1">
    <citation type="journal article" date="2019" name="Int. J. Syst. Evol. Microbiol.">
        <title>The Global Catalogue of Microorganisms (GCM) 10K type strain sequencing project: providing services to taxonomists for standard genome sequencing and annotation.</title>
        <authorList>
            <consortium name="The Broad Institute Genomics Platform"/>
            <consortium name="The Broad Institute Genome Sequencing Center for Infectious Disease"/>
            <person name="Wu L."/>
            <person name="Ma J."/>
        </authorList>
    </citation>
    <scope>NUCLEOTIDE SEQUENCE [LARGE SCALE GENOMIC DNA]</scope>
    <source>
        <strain evidence="9">NBRC 111146</strain>
    </source>
</reference>